<keyword evidence="2" id="KW-1185">Reference proteome</keyword>
<reference evidence="1" key="2">
    <citation type="submission" date="2020-05" db="UniProtKB">
        <authorList>
            <consortium name="EnsemblMetazoa"/>
        </authorList>
    </citation>
    <scope>IDENTIFICATION</scope>
    <source>
        <strain evidence="1">IAEA</strain>
    </source>
</reference>
<organism evidence="1 2">
    <name type="scientific">Glossina pallidipes</name>
    <name type="common">Tsetse fly</name>
    <dbReference type="NCBI Taxonomy" id="7398"/>
    <lineage>
        <taxon>Eukaryota</taxon>
        <taxon>Metazoa</taxon>
        <taxon>Ecdysozoa</taxon>
        <taxon>Arthropoda</taxon>
        <taxon>Hexapoda</taxon>
        <taxon>Insecta</taxon>
        <taxon>Pterygota</taxon>
        <taxon>Neoptera</taxon>
        <taxon>Endopterygota</taxon>
        <taxon>Diptera</taxon>
        <taxon>Brachycera</taxon>
        <taxon>Muscomorpha</taxon>
        <taxon>Hippoboscoidea</taxon>
        <taxon>Glossinidae</taxon>
        <taxon>Glossina</taxon>
    </lineage>
</organism>
<accession>A0A1A9ZN15</accession>
<dbReference type="VEuPathDB" id="VectorBase:GPAI019768"/>
<evidence type="ECO:0000313" key="1">
    <source>
        <dbReference type="EnsemblMetazoa" id="GPAI019768-PA"/>
    </source>
</evidence>
<dbReference type="AlphaFoldDB" id="A0A1A9ZN15"/>
<dbReference type="EnsemblMetazoa" id="GPAI019768-RA">
    <property type="protein sequence ID" value="GPAI019768-PA"/>
    <property type="gene ID" value="GPAI019768"/>
</dbReference>
<protein>
    <submittedName>
        <fullName evidence="1">Uncharacterized protein</fullName>
    </submittedName>
</protein>
<evidence type="ECO:0000313" key="2">
    <source>
        <dbReference type="Proteomes" id="UP000092445"/>
    </source>
</evidence>
<dbReference type="Proteomes" id="UP000092445">
    <property type="component" value="Unassembled WGS sequence"/>
</dbReference>
<proteinExistence type="predicted"/>
<sequence>MCTHAPTQTCLGKRKVLKAKQENTLSLEVFPPMYDVIAEGSHYIGFMLSNSCRHGWDATPCNAVIIQFHNSHMPPTSPQQKHKYLLGALENKLPTSQSDYISGIFGPNIKDGNGRDSKSIKRIYWQVSTTSREEKNIMESIKKCLFLTRIAEYNE</sequence>
<name>A0A1A9ZN15_GLOPL</name>
<reference evidence="2" key="1">
    <citation type="submission" date="2014-03" db="EMBL/GenBank/DDBJ databases">
        <authorList>
            <person name="Aksoy S."/>
            <person name="Warren W."/>
            <person name="Wilson R.K."/>
        </authorList>
    </citation>
    <scope>NUCLEOTIDE SEQUENCE [LARGE SCALE GENOMIC DNA]</scope>
    <source>
        <strain evidence="2">IAEA</strain>
    </source>
</reference>